<keyword evidence="3" id="KW-1185">Reference proteome</keyword>
<evidence type="ECO:0000313" key="2">
    <source>
        <dbReference type="EMBL" id="KIP11330.1"/>
    </source>
</evidence>
<dbReference type="EMBL" id="KN840447">
    <property type="protein sequence ID" value="KIP11330.1"/>
    <property type="molecule type" value="Genomic_DNA"/>
</dbReference>
<feature type="compositionally biased region" description="Polar residues" evidence="1">
    <location>
        <begin position="116"/>
        <end position="128"/>
    </location>
</feature>
<name>A0A0C3SF22_PHLG1</name>
<reference evidence="2 3" key="1">
    <citation type="journal article" date="2014" name="PLoS Genet.">
        <title>Analysis of the Phlebiopsis gigantea genome, transcriptome and secretome provides insight into its pioneer colonization strategies of wood.</title>
        <authorList>
            <person name="Hori C."/>
            <person name="Ishida T."/>
            <person name="Igarashi K."/>
            <person name="Samejima M."/>
            <person name="Suzuki H."/>
            <person name="Master E."/>
            <person name="Ferreira P."/>
            <person name="Ruiz-Duenas F.J."/>
            <person name="Held B."/>
            <person name="Canessa P."/>
            <person name="Larrondo L.F."/>
            <person name="Schmoll M."/>
            <person name="Druzhinina I.S."/>
            <person name="Kubicek C.P."/>
            <person name="Gaskell J.A."/>
            <person name="Kersten P."/>
            <person name="St John F."/>
            <person name="Glasner J."/>
            <person name="Sabat G."/>
            <person name="Splinter BonDurant S."/>
            <person name="Syed K."/>
            <person name="Yadav J."/>
            <person name="Mgbeahuruike A.C."/>
            <person name="Kovalchuk A."/>
            <person name="Asiegbu F.O."/>
            <person name="Lackner G."/>
            <person name="Hoffmeister D."/>
            <person name="Rencoret J."/>
            <person name="Gutierrez A."/>
            <person name="Sun H."/>
            <person name="Lindquist E."/>
            <person name="Barry K."/>
            <person name="Riley R."/>
            <person name="Grigoriev I.V."/>
            <person name="Henrissat B."/>
            <person name="Kues U."/>
            <person name="Berka R.M."/>
            <person name="Martinez A.T."/>
            <person name="Covert S.F."/>
            <person name="Blanchette R.A."/>
            <person name="Cullen D."/>
        </authorList>
    </citation>
    <scope>NUCLEOTIDE SEQUENCE [LARGE SCALE GENOMIC DNA]</scope>
    <source>
        <strain evidence="2 3">11061_1 CR5-6</strain>
    </source>
</reference>
<organism evidence="2 3">
    <name type="scientific">Phlebiopsis gigantea (strain 11061_1 CR5-6)</name>
    <name type="common">White-rot fungus</name>
    <name type="synonym">Peniophora gigantea</name>
    <dbReference type="NCBI Taxonomy" id="745531"/>
    <lineage>
        <taxon>Eukaryota</taxon>
        <taxon>Fungi</taxon>
        <taxon>Dikarya</taxon>
        <taxon>Basidiomycota</taxon>
        <taxon>Agaricomycotina</taxon>
        <taxon>Agaricomycetes</taxon>
        <taxon>Polyporales</taxon>
        <taxon>Phanerochaetaceae</taxon>
        <taxon>Phlebiopsis</taxon>
    </lineage>
</organism>
<gene>
    <name evidence="2" type="ORF">PHLGIDRAFT_142605</name>
</gene>
<dbReference type="Proteomes" id="UP000053257">
    <property type="component" value="Unassembled WGS sequence"/>
</dbReference>
<dbReference type="HOGENOM" id="CLU_1261941_0_0_1"/>
<protein>
    <submittedName>
        <fullName evidence="2">Uncharacterized protein</fullName>
    </submittedName>
</protein>
<evidence type="ECO:0000256" key="1">
    <source>
        <dbReference type="SAM" id="MobiDB-lite"/>
    </source>
</evidence>
<evidence type="ECO:0000313" key="3">
    <source>
        <dbReference type="Proteomes" id="UP000053257"/>
    </source>
</evidence>
<dbReference type="AlphaFoldDB" id="A0A0C3SF22"/>
<feature type="region of interest" description="Disordered" evidence="1">
    <location>
        <begin position="106"/>
        <end position="133"/>
    </location>
</feature>
<sequence>MRTTRIQVDSNIWMSLAATMHTKTRQTTQLGKVATNIHVRASRSTLLSTRLPPRCGSICSSGVLDRKYARLKRISATGRRRVQERGGDKKRQGYWDRVQTRLHHDIPADINGQGSGSTATPVDTTMPHSRSETALRGPCRTIIDDLSGPKTRGVKRGDLEGEVLTLNRSQLDAAGGRCDKRPADAAPGIRNSPRSPRLLVRTFDTTGCRVDQWPNLGRQ</sequence>
<proteinExistence type="predicted"/>
<feature type="region of interest" description="Disordered" evidence="1">
    <location>
        <begin position="174"/>
        <end position="195"/>
    </location>
</feature>
<accession>A0A0C3SF22</accession>